<dbReference type="Gene3D" id="3.40.50.1100">
    <property type="match status" value="1"/>
</dbReference>
<evidence type="ECO:0000256" key="1">
    <source>
        <dbReference type="SAM" id="Coils"/>
    </source>
</evidence>
<dbReference type="EMBL" id="BART01007181">
    <property type="protein sequence ID" value="GAG54647.1"/>
    <property type="molecule type" value="Genomic_DNA"/>
</dbReference>
<sequence length="81" mass="9262">LGISSIANLIGSIKMAKYYEMNENDIVFTIATDSMELYQSRIEELQEERGEYTDNQAAVDFDTCLLNLTTDHMLELSYWAA</sequence>
<comment type="caution">
    <text evidence="2">The sequence shown here is derived from an EMBL/GenBank/DDBJ whole genome shotgun (WGS) entry which is preliminary data.</text>
</comment>
<protein>
    <recommendedName>
        <fullName evidence="3">Cysteine synthase</fullName>
    </recommendedName>
</protein>
<organism evidence="2">
    <name type="scientific">marine sediment metagenome</name>
    <dbReference type="NCBI Taxonomy" id="412755"/>
    <lineage>
        <taxon>unclassified sequences</taxon>
        <taxon>metagenomes</taxon>
        <taxon>ecological metagenomes</taxon>
    </lineage>
</organism>
<evidence type="ECO:0008006" key="3">
    <source>
        <dbReference type="Google" id="ProtNLM"/>
    </source>
</evidence>
<accession>X0Z8F5</accession>
<name>X0Z8F5_9ZZZZ</name>
<gene>
    <name evidence="2" type="ORF">S01H4_16374</name>
</gene>
<proteinExistence type="predicted"/>
<feature type="coiled-coil region" evidence="1">
    <location>
        <begin position="28"/>
        <end position="55"/>
    </location>
</feature>
<dbReference type="AlphaFoldDB" id="X0Z8F5"/>
<feature type="non-terminal residue" evidence="2">
    <location>
        <position position="1"/>
    </location>
</feature>
<keyword evidence="1" id="KW-0175">Coiled coil</keyword>
<reference evidence="2" key="1">
    <citation type="journal article" date="2014" name="Front. Microbiol.">
        <title>High frequency of phylogenetically diverse reductive dehalogenase-homologous genes in deep subseafloor sedimentary metagenomes.</title>
        <authorList>
            <person name="Kawai M."/>
            <person name="Futagami T."/>
            <person name="Toyoda A."/>
            <person name="Takaki Y."/>
            <person name="Nishi S."/>
            <person name="Hori S."/>
            <person name="Arai W."/>
            <person name="Tsubouchi T."/>
            <person name="Morono Y."/>
            <person name="Uchiyama I."/>
            <person name="Ito T."/>
            <person name="Fujiyama A."/>
            <person name="Inagaki F."/>
            <person name="Takami H."/>
        </authorList>
    </citation>
    <scope>NUCLEOTIDE SEQUENCE</scope>
    <source>
        <strain evidence="2">Expedition CK06-06</strain>
    </source>
</reference>
<dbReference type="InterPro" id="IPR036052">
    <property type="entry name" value="TrpB-like_PALP_sf"/>
</dbReference>
<evidence type="ECO:0000313" key="2">
    <source>
        <dbReference type="EMBL" id="GAG54647.1"/>
    </source>
</evidence>